<dbReference type="InterPro" id="IPR009218">
    <property type="entry name" value="HD_phosphohydro"/>
</dbReference>
<keyword evidence="1" id="KW-0378">Hydrolase</keyword>
<reference evidence="1 2" key="1">
    <citation type="submission" date="2017-09" db="EMBL/GenBank/DDBJ databases">
        <title>Depth-based differentiation of microbial function through sediment-hosted aquifers and enrichment of novel symbionts in the deep terrestrial subsurface.</title>
        <authorList>
            <person name="Probst A.J."/>
            <person name="Ladd B."/>
            <person name="Jarett J.K."/>
            <person name="Geller-Mcgrath D.E."/>
            <person name="Sieber C.M."/>
            <person name="Emerson J.B."/>
            <person name="Anantharaman K."/>
            <person name="Thomas B.C."/>
            <person name="Malmstrom R."/>
            <person name="Stieglmeier M."/>
            <person name="Klingl A."/>
            <person name="Woyke T."/>
            <person name="Ryan C.M."/>
            <person name="Banfield J.F."/>
        </authorList>
    </citation>
    <scope>NUCLEOTIDE SEQUENCE [LARGE SCALE GENOMIC DNA]</scope>
    <source>
        <strain evidence="1">CG17_big_fil_post_rev_8_21_14_2_50_48_46</strain>
    </source>
</reference>
<dbReference type="PIRSF" id="PIRSF035170">
    <property type="entry name" value="HD_phosphohydro"/>
    <property type="match status" value="1"/>
</dbReference>
<comment type="caution">
    <text evidence="1">The sequence shown here is derived from an EMBL/GenBank/DDBJ whole genome shotgun (WGS) entry which is preliminary data.</text>
</comment>
<dbReference type="GO" id="GO:0016787">
    <property type="term" value="F:hydrolase activity"/>
    <property type="evidence" value="ECO:0007669"/>
    <property type="project" value="UniProtKB-KW"/>
</dbReference>
<gene>
    <name evidence="1" type="ORF">COW36_23670</name>
</gene>
<name>A0A2M7FY07_9BACT</name>
<dbReference type="Proteomes" id="UP000231019">
    <property type="component" value="Unassembled WGS sequence"/>
</dbReference>
<organism evidence="1 2">
    <name type="scientific">bacterium (Candidatus Blackallbacteria) CG17_big_fil_post_rev_8_21_14_2_50_48_46</name>
    <dbReference type="NCBI Taxonomy" id="2014261"/>
    <lineage>
        <taxon>Bacteria</taxon>
        <taxon>Candidatus Blackallbacteria</taxon>
    </lineage>
</organism>
<dbReference type="Gene3D" id="1.10.3210.10">
    <property type="entry name" value="Hypothetical protein af1432"/>
    <property type="match status" value="1"/>
</dbReference>
<dbReference type="EMBL" id="PFFQ01000065">
    <property type="protein sequence ID" value="PIW14036.1"/>
    <property type="molecule type" value="Genomic_DNA"/>
</dbReference>
<dbReference type="SUPFAM" id="SSF109604">
    <property type="entry name" value="HD-domain/PDEase-like"/>
    <property type="match status" value="1"/>
</dbReference>
<dbReference type="PANTHER" id="PTHR21174:SF0">
    <property type="entry name" value="HD PHOSPHOHYDROLASE FAMILY PROTEIN-RELATED"/>
    <property type="match status" value="1"/>
</dbReference>
<sequence length="187" mass="21845">MRERSFNELVHRYTEPHRAYHTLEHVSALLDLWMRYGALVSDLQSVGLAIWFHDAIYNPRRPGNELKSAKLSSRHLQRMGAPHKLQKRVFELVLATAGHQAAANDGDALFFLDCDLSILGAPPASYQAYTQKIRQEYYFVPFFLYKKARNRLLQTWQNKQLFQTPELRSVWESQAHVNLAEELRQFS</sequence>
<proteinExistence type="predicted"/>
<protein>
    <submittedName>
        <fullName evidence="1">Metal-dependent phosphohydrolase</fullName>
    </submittedName>
</protein>
<accession>A0A2M7FY07</accession>
<evidence type="ECO:0000313" key="1">
    <source>
        <dbReference type="EMBL" id="PIW14036.1"/>
    </source>
</evidence>
<evidence type="ECO:0000313" key="2">
    <source>
        <dbReference type="Proteomes" id="UP000231019"/>
    </source>
</evidence>
<dbReference type="AlphaFoldDB" id="A0A2M7FY07"/>
<dbReference type="PANTHER" id="PTHR21174">
    <property type="match status" value="1"/>
</dbReference>